<dbReference type="AlphaFoldDB" id="A0A371YMF5"/>
<reference evidence="2 3" key="2">
    <citation type="submission" date="2018-08" db="EMBL/GenBank/DDBJ databases">
        <title>The draft genome of Acinetobacter sichuanensis strain WCHAc060041.</title>
        <authorList>
            <person name="Qin J."/>
            <person name="Feng Y."/>
            <person name="Zong Z."/>
        </authorList>
    </citation>
    <scope>NUCLEOTIDE SEQUENCE [LARGE SCALE GENOMIC DNA]</scope>
    <source>
        <strain evidence="2 3">WCHAc060041</strain>
    </source>
</reference>
<name>A0A371YMF5_9GAMM</name>
<dbReference type="RefSeq" id="WP_107009375.1">
    <property type="nucleotide sequence ID" value="NZ_JAVIDQ010000006.1"/>
</dbReference>
<dbReference type="Proteomes" id="UP001595455">
    <property type="component" value="Unassembled WGS sequence"/>
</dbReference>
<dbReference type="EMBL" id="JBHRSF010000093">
    <property type="protein sequence ID" value="MFC2996829.1"/>
    <property type="molecule type" value="Genomic_DNA"/>
</dbReference>
<reference evidence="1" key="4">
    <citation type="submission" date="2024-09" db="EMBL/GenBank/DDBJ databases">
        <authorList>
            <person name="Sun Q."/>
            <person name="Mori K."/>
        </authorList>
    </citation>
    <scope>NUCLEOTIDE SEQUENCE</scope>
    <source>
        <strain evidence="1">KCTC 62575</strain>
    </source>
</reference>
<evidence type="ECO:0000313" key="2">
    <source>
        <dbReference type="EMBL" id="RFC82534.1"/>
    </source>
</evidence>
<comment type="caution">
    <text evidence="2">The sequence shown here is derived from an EMBL/GenBank/DDBJ whole genome shotgun (WGS) entry which is preliminary data.</text>
</comment>
<sequence>MDISAADMLKRLSVPVNPKTQTELEQRWNGIKALKELVQSQAKNDYDIALVNTAGGDHVK</sequence>
<evidence type="ECO:0000313" key="4">
    <source>
        <dbReference type="Proteomes" id="UP001595455"/>
    </source>
</evidence>
<reference evidence="4" key="3">
    <citation type="journal article" date="2019" name="Int. J. Syst. Evol. Microbiol.">
        <title>The Global Catalogue of Microorganisms (GCM) 10K type strain sequencing project: providing services to taxonomists for standard genome sequencing and annotation.</title>
        <authorList>
            <consortium name="The Broad Institute Genomics Platform"/>
            <consortium name="The Broad Institute Genome Sequencing Center for Infectious Disease"/>
            <person name="Wu L."/>
            <person name="Ma J."/>
        </authorList>
    </citation>
    <scope>NUCLEOTIDE SEQUENCE [LARGE SCALE GENOMIC DNA]</scope>
    <source>
        <strain evidence="4">KCTC 62575</strain>
    </source>
</reference>
<accession>A0A371YMF5</accession>
<evidence type="ECO:0000313" key="1">
    <source>
        <dbReference type="EMBL" id="MFC2996829.1"/>
    </source>
</evidence>
<dbReference type="Proteomes" id="UP000240957">
    <property type="component" value="Unassembled WGS sequence"/>
</dbReference>
<proteinExistence type="predicted"/>
<reference evidence="1" key="1">
    <citation type="journal article" date="2014" name="Int. J. Syst. Evol. Microbiol.">
        <title>Complete genome of a new Firmicutes species belonging to the dominant human colonic microbiota ('Ruminococcus bicirculans') reveals two chromosomes and a selective capacity to utilize plant glucans.</title>
        <authorList>
            <consortium name="NISC Comparative Sequencing Program"/>
            <person name="Wegmann U."/>
            <person name="Louis P."/>
            <person name="Goesmann A."/>
            <person name="Henrissat B."/>
            <person name="Duncan S.H."/>
            <person name="Flint H.J."/>
        </authorList>
    </citation>
    <scope>NUCLEOTIDE SEQUENCE</scope>
    <source>
        <strain evidence="1">KCTC 62575</strain>
    </source>
</reference>
<gene>
    <name evidence="1" type="ORF">ACFODO_16510</name>
    <name evidence="2" type="ORF">C9E89_016190</name>
</gene>
<organism evidence="2 3">
    <name type="scientific">Acinetobacter sichuanensis</name>
    <dbReference type="NCBI Taxonomy" id="2136183"/>
    <lineage>
        <taxon>Bacteria</taxon>
        <taxon>Pseudomonadati</taxon>
        <taxon>Pseudomonadota</taxon>
        <taxon>Gammaproteobacteria</taxon>
        <taxon>Moraxellales</taxon>
        <taxon>Moraxellaceae</taxon>
        <taxon>Acinetobacter</taxon>
    </lineage>
</organism>
<protein>
    <submittedName>
        <fullName evidence="2">Uncharacterized protein</fullName>
    </submittedName>
</protein>
<dbReference type="EMBL" id="PYIX02000032">
    <property type="protein sequence ID" value="RFC82534.1"/>
    <property type="molecule type" value="Genomic_DNA"/>
</dbReference>
<dbReference type="OrthoDB" id="6711169at2"/>
<evidence type="ECO:0000313" key="3">
    <source>
        <dbReference type="Proteomes" id="UP000240957"/>
    </source>
</evidence>
<keyword evidence="4" id="KW-1185">Reference proteome</keyword>